<dbReference type="Proteomes" id="UP000332933">
    <property type="component" value="Unassembled WGS sequence"/>
</dbReference>
<dbReference type="EMBL" id="CAADRA010006994">
    <property type="protein sequence ID" value="VFT98002.1"/>
    <property type="molecule type" value="Genomic_DNA"/>
</dbReference>
<reference evidence="2" key="2">
    <citation type="submission" date="2019-06" db="EMBL/GenBank/DDBJ databases">
        <title>Genomics analysis of Aphanomyces spp. identifies a new class of oomycete effector associated with host adaptation.</title>
        <authorList>
            <person name="Gaulin E."/>
        </authorList>
    </citation>
    <scope>NUCLEOTIDE SEQUENCE</scope>
    <source>
        <strain evidence="2">CBS 578.67</strain>
    </source>
</reference>
<evidence type="ECO:0000313" key="2">
    <source>
        <dbReference type="EMBL" id="KAF0686898.1"/>
    </source>
</evidence>
<dbReference type="OrthoDB" id="95705at2759"/>
<gene>
    <name evidence="3" type="primary">Aste57867_21330</name>
    <name evidence="2" type="ORF">As57867_021261</name>
    <name evidence="3" type="ORF">ASTE57867_21330</name>
</gene>
<feature type="region of interest" description="Disordered" evidence="1">
    <location>
        <begin position="19"/>
        <end position="41"/>
    </location>
</feature>
<proteinExistence type="predicted"/>
<evidence type="ECO:0000313" key="3">
    <source>
        <dbReference type="EMBL" id="VFT98002.1"/>
    </source>
</evidence>
<name>A0A485LHV5_9STRA</name>
<evidence type="ECO:0000313" key="4">
    <source>
        <dbReference type="Proteomes" id="UP000332933"/>
    </source>
</evidence>
<keyword evidence="4" id="KW-1185">Reference proteome</keyword>
<protein>
    <submittedName>
        <fullName evidence="3">Aste57867_21330 protein</fullName>
    </submittedName>
</protein>
<feature type="region of interest" description="Disordered" evidence="1">
    <location>
        <begin position="321"/>
        <end position="358"/>
    </location>
</feature>
<dbReference type="EMBL" id="VJMH01006968">
    <property type="protein sequence ID" value="KAF0686898.1"/>
    <property type="molecule type" value="Genomic_DNA"/>
</dbReference>
<organism evidence="3 4">
    <name type="scientific">Aphanomyces stellatus</name>
    <dbReference type="NCBI Taxonomy" id="120398"/>
    <lineage>
        <taxon>Eukaryota</taxon>
        <taxon>Sar</taxon>
        <taxon>Stramenopiles</taxon>
        <taxon>Oomycota</taxon>
        <taxon>Saprolegniomycetes</taxon>
        <taxon>Saprolegniales</taxon>
        <taxon>Verrucalvaceae</taxon>
        <taxon>Aphanomyces</taxon>
    </lineage>
</organism>
<evidence type="ECO:0000256" key="1">
    <source>
        <dbReference type="SAM" id="MobiDB-lite"/>
    </source>
</evidence>
<dbReference type="AlphaFoldDB" id="A0A485LHV5"/>
<accession>A0A485LHV5</accession>
<reference evidence="3 4" key="1">
    <citation type="submission" date="2019-03" db="EMBL/GenBank/DDBJ databases">
        <authorList>
            <person name="Gaulin E."/>
            <person name="Dumas B."/>
        </authorList>
    </citation>
    <scope>NUCLEOTIDE SEQUENCE [LARGE SCALE GENOMIC DNA]</scope>
    <source>
        <strain evidence="3">CBS 568.67</strain>
    </source>
</reference>
<feature type="compositionally biased region" description="Polar residues" evidence="1">
    <location>
        <begin position="342"/>
        <end position="358"/>
    </location>
</feature>
<sequence length="358" mass="40175">MNLLGEYVDVSVGDHLVNDGDDAALPHGGNGAGRGDGGESAHAWRLEKRRSKYVKARQFLEEKFAETGVECTVRSLEGLTFATWKEFNDVLQEYMKETNQVYISRDSKTTARYNAEQVKRKVKNFVPVPVEFSHARIRFDCKHSHSNMSKNMNLFETKTSGPTSKDTDVHNDDDAAAAAAFLAANPKRKARDGAFYSACPVKMHVQVHKTAATLDVWRVIVTNHVHVHNHDLAQGGGVHGDAAHEMHHRATTVPARLDDAKRKHALASLFSFFTSYQAPRDDDDSFHRRYADMYTYIYQSLCDDKCTESDDAMQAFKKLPKPTTMRKDKRMKGLPPPPLLPVSSSAMIPHGTTTQYHL</sequence>